<dbReference type="OrthoDB" id="117343at2759"/>
<dbReference type="GO" id="GO:0015074">
    <property type="term" value="P:DNA integration"/>
    <property type="evidence" value="ECO:0007669"/>
    <property type="project" value="InterPro"/>
</dbReference>
<dbReference type="InterPro" id="IPR001584">
    <property type="entry name" value="Integrase_cat-core"/>
</dbReference>
<organism evidence="8 9">
    <name type="scientific">Phytophthora megakarya</name>
    <dbReference type="NCBI Taxonomy" id="4795"/>
    <lineage>
        <taxon>Eukaryota</taxon>
        <taxon>Sar</taxon>
        <taxon>Stramenopiles</taxon>
        <taxon>Oomycota</taxon>
        <taxon>Peronosporomycetes</taxon>
        <taxon>Peronosporales</taxon>
        <taxon>Peronosporaceae</taxon>
        <taxon>Phytophthora</taxon>
    </lineage>
</organism>
<sequence>MTVMLGYNHTVQRPKRTVEMKLQIPDFPETCETFTVMPVPEGKDVMLGMKWLRENNPDIDWKRLLLRPQTTTKEPPLQLVLPKRPPARMIGGRHFKNARQDREIMHYYRQHGHSGAFDETKIISSKQFIKELRKGKGFEAVFAVNPHDSEKAELDNPAYDVLVKYRDTVFRTEVPSSTPPVREGIEHEIQLHCGTQPISDKQWRQSPEQCKVIQDWTKEMVQAGIIRPSTSVFWALTFCVKNPVGWRIVHAYRQLNSATILPAIPMPRKEDTFDAMGGSYCFSCMDLLWGYYQVKLRESDIPFTAFSTPDGTWSFQWRVFCDLRDVMRIYFDDIYVCTQDQDVQKHVEALDRVLMRCQEQQLCVKLSKCQFCVEEIPWLGDFVGRNGVRMDPDKVRVIEEWDVARTKKQIERFWCMSRSFALILHSLQARCMRILRVYARKKPCTLPIIKLSCFEELKRRLSTPPVLQLPAFDKPFGIRMDASNVATEGVLFQNEGGLEHPIAYTGRKMKPAELNYPVREQELLAIMHALRVWRMYLLDRPFTVETDHKSIETIMMQKTTNRRVARWFNELAELHPQFKWIPGDSNQVSDAVPRNPLFEHKAAQVSLRYIAYGKKVPRFSVNNGVLYYQTCDDVNLRLVIPDNEDLKNRVICENHDMVTAGHPGYFKTYLGVQKKYYWPKMSKYIQRYVNTCEFCQRNKARQTKPPGFLQPLWVDISMDFMAALPRTTAGKDAVMVIVDRLTKSAKFIATNTTATAEDTATLFMVNYVKDHGVPKSIISDRDSKFTSKFWQDVITTLQTTHQLSSAFRPQTEGQIERTNRFVEDYLRGVVNPTQNDWDEYLHLAEFSYNRRVHSSIGKSPFEADLGYVPYMSDDLTRDPEFDQLNKIAQEFLVKQDALLKMAQDGMSEA</sequence>
<dbReference type="Gene3D" id="3.30.70.270">
    <property type="match status" value="1"/>
</dbReference>
<dbReference type="Gene3D" id="3.10.20.370">
    <property type="match status" value="1"/>
</dbReference>
<dbReference type="InterPro" id="IPR041373">
    <property type="entry name" value="RT_RNaseH"/>
</dbReference>
<dbReference type="PROSITE" id="PS50994">
    <property type="entry name" value="INTEGRASE"/>
    <property type="match status" value="1"/>
</dbReference>
<dbReference type="SUPFAM" id="SSF53098">
    <property type="entry name" value="Ribonuclease H-like"/>
    <property type="match status" value="1"/>
</dbReference>
<dbReference type="GO" id="GO:0004519">
    <property type="term" value="F:endonuclease activity"/>
    <property type="evidence" value="ECO:0007669"/>
    <property type="project" value="UniProtKB-KW"/>
</dbReference>
<dbReference type="AlphaFoldDB" id="A0A225WZQ4"/>
<dbReference type="Proteomes" id="UP000198211">
    <property type="component" value="Unassembled WGS sequence"/>
</dbReference>
<keyword evidence="6" id="KW-0695">RNA-directed DNA polymerase</keyword>
<dbReference type="PANTHER" id="PTHR37984">
    <property type="entry name" value="PROTEIN CBG26694"/>
    <property type="match status" value="1"/>
</dbReference>
<dbReference type="InterPro" id="IPR043128">
    <property type="entry name" value="Rev_trsase/Diguanyl_cyclase"/>
</dbReference>
<evidence type="ECO:0000256" key="1">
    <source>
        <dbReference type="ARBA" id="ARBA00022679"/>
    </source>
</evidence>
<proteinExistence type="predicted"/>
<keyword evidence="9" id="KW-1185">Reference proteome</keyword>
<comment type="caution">
    <text evidence="8">The sequence shown here is derived from an EMBL/GenBank/DDBJ whole genome shotgun (WGS) entry which is preliminary data.</text>
</comment>
<dbReference type="InterPro" id="IPR041588">
    <property type="entry name" value="Integrase_H2C2"/>
</dbReference>
<dbReference type="InterPro" id="IPR050951">
    <property type="entry name" value="Retrovirus_Pol_polyprotein"/>
</dbReference>
<dbReference type="Gene3D" id="3.10.10.10">
    <property type="entry name" value="HIV Type 1 Reverse Transcriptase, subunit A, domain 1"/>
    <property type="match status" value="1"/>
</dbReference>
<keyword evidence="1" id="KW-0808">Transferase</keyword>
<dbReference type="GO" id="GO:0016787">
    <property type="term" value="F:hydrolase activity"/>
    <property type="evidence" value="ECO:0007669"/>
    <property type="project" value="UniProtKB-KW"/>
</dbReference>
<evidence type="ECO:0000256" key="4">
    <source>
        <dbReference type="ARBA" id="ARBA00022759"/>
    </source>
</evidence>
<feature type="domain" description="Integrase catalytic" evidence="7">
    <location>
        <begin position="701"/>
        <end position="868"/>
    </location>
</feature>
<evidence type="ECO:0000256" key="3">
    <source>
        <dbReference type="ARBA" id="ARBA00022722"/>
    </source>
</evidence>
<dbReference type="SUPFAM" id="SSF56672">
    <property type="entry name" value="DNA/RNA polymerases"/>
    <property type="match status" value="1"/>
</dbReference>
<evidence type="ECO:0000313" key="8">
    <source>
        <dbReference type="EMBL" id="OWZ22390.1"/>
    </source>
</evidence>
<evidence type="ECO:0000259" key="7">
    <source>
        <dbReference type="PROSITE" id="PS50994"/>
    </source>
</evidence>
<dbReference type="GO" id="GO:0003964">
    <property type="term" value="F:RNA-directed DNA polymerase activity"/>
    <property type="evidence" value="ECO:0007669"/>
    <property type="project" value="UniProtKB-KW"/>
</dbReference>
<dbReference type="InterPro" id="IPR012337">
    <property type="entry name" value="RNaseH-like_sf"/>
</dbReference>
<reference evidence="9" key="1">
    <citation type="submission" date="2017-03" db="EMBL/GenBank/DDBJ databases">
        <title>Phytopthora megakarya and P. palmivora, two closely related causual agents of cacao black pod achieved similar genome size and gene model numbers by different mechanisms.</title>
        <authorList>
            <person name="Ali S."/>
            <person name="Shao J."/>
            <person name="Larry D.J."/>
            <person name="Kronmiller B."/>
            <person name="Shen D."/>
            <person name="Strem M.D."/>
            <person name="Melnick R.L."/>
            <person name="Guiltinan M.J."/>
            <person name="Tyler B.M."/>
            <person name="Meinhardt L.W."/>
            <person name="Bailey B.A."/>
        </authorList>
    </citation>
    <scope>NUCLEOTIDE SEQUENCE [LARGE SCALE GENOMIC DNA]</scope>
    <source>
        <strain evidence="9">zdho120</strain>
    </source>
</reference>
<dbReference type="Pfam" id="PF17921">
    <property type="entry name" value="Integrase_H2C2"/>
    <property type="match status" value="1"/>
</dbReference>
<evidence type="ECO:0000256" key="5">
    <source>
        <dbReference type="ARBA" id="ARBA00022801"/>
    </source>
</evidence>
<dbReference type="CDD" id="cd09274">
    <property type="entry name" value="RNase_HI_RT_Ty3"/>
    <property type="match status" value="1"/>
</dbReference>
<accession>A0A225WZQ4</accession>
<dbReference type="Gene3D" id="1.10.340.70">
    <property type="match status" value="1"/>
</dbReference>
<keyword evidence="2" id="KW-0548">Nucleotidyltransferase</keyword>
<keyword evidence="4" id="KW-0255">Endonuclease</keyword>
<evidence type="ECO:0000256" key="6">
    <source>
        <dbReference type="ARBA" id="ARBA00022918"/>
    </source>
</evidence>
<dbReference type="PANTHER" id="PTHR37984:SF5">
    <property type="entry name" value="PROTEIN NYNRIN-LIKE"/>
    <property type="match status" value="1"/>
</dbReference>
<keyword evidence="3" id="KW-0540">Nuclease</keyword>
<dbReference type="GO" id="GO:0003676">
    <property type="term" value="F:nucleic acid binding"/>
    <property type="evidence" value="ECO:0007669"/>
    <property type="project" value="InterPro"/>
</dbReference>
<protein>
    <recommendedName>
        <fullName evidence="7">Integrase catalytic domain-containing protein</fullName>
    </recommendedName>
</protein>
<dbReference type="EMBL" id="NBNE01000141">
    <property type="protein sequence ID" value="OWZ22390.1"/>
    <property type="molecule type" value="Genomic_DNA"/>
</dbReference>
<evidence type="ECO:0000256" key="2">
    <source>
        <dbReference type="ARBA" id="ARBA00022695"/>
    </source>
</evidence>
<name>A0A225WZQ4_9STRA</name>
<dbReference type="FunFam" id="1.10.340.70:FF:000001">
    <property type="entry name" value="Retrovirus-related Pol polyprotein from transposon gypsy-like Protein"/>
    <property type="match status" value="1"/>
</dbReference>
<dbReference type="InterPro" id="IPR043502">
    <property type="entry name" value="DNA/RNA_pol_sf"/>
</dbReference>
<evidence type="ECO:0000313" key="9">
    <source>
        <dbReference type="Proteomes" id="UP000198211"/>
    </source>
</evidence>
<dbReference type="InterPro" id="IPR036397">
    <property type="entry name" value="RNaseH_sf"/>
</dbReference>
<keyword evidence="5" id="KW-0378">Hydrolase</keyword>
<gene>
    <name evidence="8" type="ORF">PHMEG_0002921</name>
</gene>
<dbReference type="Pfam" id="PF17917">
    <property type="entry name" value="RT_RNaseH"/>
    <property type="match status" value="1"/>
</dbReference>
<dbReference type="CDD" id="cd01647">
    <property type="entry name" value="RT_LTR"/>
    <property type="match status" value="1"/>
</dbReference>
<dbReference type="Gene3D" id="3.30.420.10">
    <property type="entry name" value="Ribonuclease H-like superfamily/Ribonuclease H"/>
    <property type="match status" value="1"/>
</dbReference>